<evidence type="ECO:0000256" key="7">
    <source>
        <dbReference type="RuleBase" id="RU363032"/>
    </source>
</evidence>
<feature type="transmembrane region" description="Helical" evidence="7">
    <location>
        <begin position="61"/>
        <end position="78"/>
    </location>
</feature>
<keyword evidence="6 7" id="KW-0472">Membrane</keyword>
<dbReference type="PANTHER" id="PTHR30614:SF21">
    <property type="entry name" value="AMINO ACID ABC TRANSPORTER PERMEASE"/>
    <property type="match status" value="1"/>
</dbReference>
<keyword evidence="4 7" id="KW-0812">Transmembrane</keyword>
<dbReference type="PANTHER" id="PTHR30614">
    <property type="entry name" value="MEMBRANE COMPONENT OF AMINO ACID ABC TRANSPORTER"/>
    <property type="match status" value="1"/>
</dbReference>
<protein>
    <submittedName>
        <fullName evidence="9">Amino acid ABC transporter permease</fullName>
    </submittedName>
</protein>
<dbReference type="InterPro" id="IPR010065">
    <property type="entry name" value="AA_ABC_transptr_permease_3TM"/>
</dbReference>
<evidence type="ECO:0000313" key="10">
    <source>
        <dbReference type="Proteomes" id="UP001597097"/>
    </source>
</evidence>
<dbReference type="InterPro" id="IPR035906">
    <property type="entry name" value="MetI-like_sf"/>
</dbReference>
<comment type="similarity">
    <text evidence="7">Belongs to the binding-protein-dependent transport system permease family.</text>
</comment>
<evidence type="ECO:0000259" key="8">
    <source>
        <dbReference type="PROSITE" id="PS50928"/>
    </source>
</evidence>
<feature type="domain" description="ABC transmembrane type-1" evidence="8">
    <location>
        <begin position="15"/>
        <end position="211"/>
    </location>
</feature>
<dbReference type="PROSITE" id="PS50928">
    <property type="entry name" value="ABC_TM1"/>
    <property type="match status" value="2"/>
</dbReference>
<keyword evidence="5 7" id="KW-1133">Transmembrane helix</keyword>
<keyword evidence="2 7" id="KW-0813">Transport</keyword>
<comment type="caution">
    <text evidence="9">The sequence shown here is derived from an EMBL/GenBank/DDBJ whole genome shotgun (WGS) entry which is preliminary data.</text>
</comment>
<feature type="domain" description="ABC transmembrane type-1" evidence="8">
    <location>
        <begin position="294"/>
        <end position="479"/>
    </location>
</feature>
<feature type="transmembrane region" description="Helical" evidence="7">
    <location>
        <begin position="90"/>
        <end position="111"/>
    </location>
</feature>
<evidence type="ECO:0000256" key="4">
    <source>
        <dbReference type="ARBA" id="ARBA00022692"/>
    </source>
</evidence>
<feature type="transmembrane region" description="Helical" evidence="7">
    <location>
        <begin position="330"/>
        <end position="348"/>
    </location>
</feature>
<feature type="transmembrane region" description="Helical" evidence="7">
    <location>
        <begin position="354"/>
        <end position="373"/>
    </location>
</feature>
<reference evidence="10" key="1">
    <citation type="journal article" date="2019" name="Int. J. Syst. Evol. Microbiol.">
        <title>The Global Catalogue of Microorganisms (GCM) 10K type strain sequencing project: providing services to taxonomists for standard genome sequencing and annotation.</title>
        <authorList>
            <consortium name="The Broad Institute Genomics Platform"/>
            <consortium name="The Broad Institute Genome Sequencing Center for Infectious Disease"/>
            <person name="Wu L."/>
            <person name="Ma J."/>
        </authorList>
    </citation>
    <scope>NUCLEOTIDE SEQUENCE [LARGE SCALE GENOMIC DNA]</scope>
    <source>
        <strain evidence="10">CGMCC 1.15399</strain>
    </source>
</reference>
<feature type="transmembrane region" description="Helical" evidence="7">
    <location>
        <begin position="242"/>
        <end position="263"/>
    </location>
</feature>
<dbReference type="EMBL" id="JBHUCM010000031">
    <property type="protein sequence ID" value="MFD1542038.1"/>
    <property type="molecule type" value="Genomic_DNA"/>
</dbReference>
<dbReference type="Gene3D" id="1.10.3720.10">
    <property type="entry name" value="MetI-like"/>
    <property type="match status" value="2"/>
</dbReference>
<dbReference type="Pfam" id="PF00528">
    <property type="entry name" value="BPD_transp_1"/>
    <property type="match status" value="2"/>
</dbReference>
<organism evidence="9 10">
    <name type="scientific">Nonomuraea guangzhouensis</name>
    <dbReference type="NCBI Taxonomy" id="1291555"/>
    <lineage>
        <taxon>Bacteria</taxon>
        <taxon>Bacillati</taxon>
        <taxon>Actinomycetota</taxon>
        <taxon>Actinomycetes</taxon>
        <taxon>Streptosporangiales</taxon>
        <taxon>Streptosporangiaceae</taxon>
        <taxon>Nonomuraea</taxon>
    </lineage>
</organism>
<dbReference type="InterPro" id="IPR000515">
    <property type="entry name" value="MetI-like"/>
</dbReference>
<feature type="transmembrane region" description="Helical" evidence="7">
    <location>
        <begin position="417"/>
        <end position="441"/>
    </location>
</feature>
<dbReference type="CDD" id="cd06261">
    <property type="entry name" value="TM_PBP2"/>
    <property type="match status" value="2"/>
</dbReference>
<dbReference type="NCBIfam" id="TIGR01726">
    <property type="entry name" value="HEQRo_perm_3TM"/>
    <property type="match status" value="2"/>
</dbReference>
<sequence length="516" mass="54510">MRVLLDEHDRIIAAFLLTLKLTGASAVVALLLGIVLAAARISPLPVLRRAGAVYVGAVRNVPLTLVVLFCGLGLGSVLDLRFSADESVQSYWLTVIGLGGYTAAFVCEVLRAGMATVPVGQAEAARALGLTFPQTVRLVVLPQAFRNVVGPLGGLLIALTKNTTVAAAIGVLESATIMKELFNDHGDAVIPIFLAFAAAFLAVTLPTGLLFSRLAGRLTVRQLGAAGAPIAMYDMPGPRARLRGNVLSVAFTVVLLGAGWLLWRRLADTGQFDARLWEPFGTGRVWVNLILPGLGNTLVATVTAVALALPFGVLFGAARLSAYRLVRVPAAAVVEFFRAVPLLILIFFSQFAGYQLGFTVSAFAALTTGLVLYNGSVLAEIFRAGVRAVPVGQAEAGYALGLSTSGVMRLILLPQAVTAMMPAIVGQLVVLLKDTALGFIISYNDLLYQGLDVVAANFQNFIPAAIVVALIYIAVNLTLGQVVTWLERRGRTRRAGPVRDVVTIGVEQPRWDASSA</sequence>
<dbReference type="InterPro" id="IPR043429">
    <property type="entry name" value="ArtM/GltK/GlnP/TcyL/YhdX-like"/>
</dbReference>
<accession>A0ABW4GIA3</accession>
<feature type="transmembrane region" description="Helical" evidence="7">
    <location>
        <begin position="12"/>
        <end position="41"/>
    </location>
</feature>
<keyword evidence="10" id="KW-1185">Reference proteome</keyword>
<feature type="transmembrane region" description="Helical" evidence="7">
    <location>
        <begin position="188"/>
        <end position="211"/>
    </location>
</feature>
<evidence type="ECO:0000256" key="2">
    <source>
        <dbReference type="ARBA" id="ARBA00022448"/>
    </source>
</evidence>
<proteinExistence type="inferred from homology"/>
<evidence type="ECO:0000256" key="5">
    <source>
        <dbReference type="ARBA" id="ARBA00022989"/>
    </source>
</evidence>
<dbReference type="RefSeq" id="WP_308127348.1">
    <property type="nucleotide sequence ID" value="NZ_JAHKRM010000026.1"/>
</dbReference>
<comment type="subcellular location">
    <subcellularLocation>
        <location evidence="1 7">Cell membrane</location>
        <topology evidence="1 7">Multi-pass membrane protein</topology>
    </subcellularLocation>
</comment>
<feature type="transmembrane region" description="Helical" evidence="7">
    <location>
        <begin position="298"/>
        <end position="318"/>
    </location>
</feature>
<gene>
    <name evidence="9" type="ORF">ACFSJ0_33655</name>
</gene>
<evidence type="ECO:0000313" key="9">
    <source>
        <dbReference type="EMBL" id="MFD1542038.1"/>
    </source>
</evidence>
<dbReference type="Proteomes" id="UP001597097">
    <property type="component" value="Unassembled WGS sequence"/>
</dbReference>
<dbReference type="SUPFAM" id="SSF161098">
    <property type="entry name" value="MetI-like"/>
    <property type="match status" value="2"/>
</dbReference>
<keyword evidence="3" id="KW-1003">Cell membrane</keyword>
<evidence type="ECO:0000256" key="6">
    <source>
        <dbReference type="ARBA" id="ARBA00023136"/>
    </source>
</evidence>
<evidence type="ECO:0000256" key="3">
    <source>
        <dbReference type="ARBA" id="ARBA00022475"/>
    </source>
</evidence>
<name>A0ABW4GIA3_9ACTN</name>
<evidence type="ECO:0000256" key="1">
    <source>
        <dbReference type="ARBA" id="ARBA00004651"/>
    </source>
</evidence>
<feature type="transmembrane region" description="Helical" evidence="7">
    <location>
        <begin position="461"/>
        <end position="486"/>
    </location>
</feature>